<dbReference type="EMBL" id="AMQN01026822">
    <property type="status" value="NOT_ANNOTATED_CDS"/>
    <property type="molecule type" value="Genomic_DNA"/>
</dbReference>
<reference evidence="1 3" key="2">
    <citation type="journal article" date="2013" name="Nature">
        <title>Insights into bilaterian evolution from three spiralian genomes.</title>
        <authorList>
            <person name="Simakov O."/>
            <person name="Marletaz F."/>
            <person name="Cho S.J."/>
            <person name="Edsinger-Gonzales E."/>
            <person name="Havlak P."/>
            <person name="Hellsten U."/>
            <person name="Kuo D.H."/>
            <person name="Larsson T."/>
            <person name="Lv J."/>
            <person name="Arendt D."/>
            <person name="Savage R."/>
            <person name="Osoegawa K."/>
            <person name="de Jong P."/>
            <person name="Grimwood J."/>
            <person name="Chapman J.A."/>
            <person name="Shapiro H."/>
            <person name="Aerts A."/>
            <person name="Otillar R.P."/>
            <person name="Terry A.Y."/>
            <person name="Boore J.L."/>
            <person name="Grigoriev I.V."/>
            <person name="Lindberg D.R."/>
            <person name="Seaver E.C."/>
            <person name="Weisblat D.A."/>
            <person name="Putnam N.H."/>
            <person name="Rokhsar D.S."/>
        </authorList>
    </citation>
    <scope>NUCLEOTIDE SEQUENCE</scope>
    <source>
        <strain evidence="1 3">I ESC-2004</strain>
    </source>
</reference>
<name>R7TYE0_CAPTE</name>
<gene>
    <name evidence="1" type="ORF">CAPTEDRAFT_187066</name>
</gene>
<dbReference type="HOGENOM" id="CLU_1086815_0_0_1"/>
<dbReference type="OMA" id="ISIMICE"/>
<organism evidence="1">
    <name type="scientific">Capitella teleta</name>
    <name type="common">Polychaete worm</name>
    <dbReference type="NCBI Taxonomy" id="283909"/>
    <lineage>
        <taxon>Eukaryota</taxon>
        <taxon>Metazoa</taxon>
        <taxon>Spiralia</taxon>
        <taxon>Lophotrochozoa</taxon>
        <taxon>Annelida</taxon>
        <taxon>Polychaeta</taxon>
        <taxon>Sedentaria</taxon>
        <taxon>Scolecida</taxon>
        <taxon>Capitellidae</taxon>
        <taxon>Capitella</taxon>
    </lineage>
</organism>
<evidence type="ECO:0000313" key="1">
    <source>
        <dbReference type="EMBL" id="ELT98918.1"/>
    </source>
</evidence>
<proteinExistence type="predicted"/>
<dbReference type="EnsemblMetazoa" id="CapteT187066">
    <property type="protein sequence ID" value="CapteP187066"/>
    <property type="gene ID" value="CapteG187066"/>
</dbReference>
<reference evidence="2" key="3">
    <citation type="submission" date="2015-06" db="UniProtKB">
        <authorList>
            <consortium name="EnsemblMetazoa"/>
        </authorList>
    </citation>
    <scope>IDENTIFICATION</scope>
</reference>
<dbReference type="EMBL" id="KB307439">
    <property type="protein sequence ID" value="ELT98918.1"/>
    <property type="molecule type" value="Genomic_DNA"/>
</dbReference>
<reference evidence="3" key="1">
    <citation type="submission" date="2012-12" db="EMBL/GenBank/DDBJ databases">
        <authorList>
            <person name="Hellsten U."/>
            <person name="Grimwood J."/>
            <person name="Chapman J.A."/>
            <person name="Shapiro H."/>
            <person name="Aerts A."/>
            <person name="Otillar R.P."/>
            <person name="Terry A.Y."/>
            <person name="Boore J.L."/>
            <person name="Simakov O."/>
            <person name="Marletaz F."/>
            <person name="Cho S.-J."/>
            <person name="Edsinger-Gonzales E."/>
            <person name="Havlak P."/>
            <person name="Kuo D.-H."/>
            <person name="Larsson T."/>
            <person name="Lv J."/>
            <person name="Arendt D."/>
            <person name="Savage R."/>
            <person name="Osoegawa K."/>
            <person name="de Jong P."/>
            <person name="Lindberg D.R."/>
            <person name="Seaver E.C."/>
            <person name="Weisblat D.A."/>
            <person name="Putnam N.H."/>
            <person name="Grigoriev I.V."/>
            <person name="Rokhsar D.S."/>
        </authorList>
    </citation>
    <scope>NUCLEOTIDE SEQUENCE</scope>
    <source>
        <strain evidence="3">I ESC-2004</strain>
    </source>
</reference>
<keyword evidence="3" id="KW-1185">Reference proteome</keyword>
<accession>R7TYE0</accession>
<sequence>MNDDDLEEWRKHSCILVVNLEYPDNVHDLHNELPLAPERLMINKIHSSPCKPQTIFGFGFKINKNTQQNAKNPFEKLMNNSVFDKKVRILSSKINFEKATILNKPVYLGMSILDISKTLMFDMHYNFIKKKFDASLLFTDTDSLAYEVKIDNIKRDMYTKYDDLFDTSNYPANSKYHNEKIRLSLKKTCKGIKTNVIKHDITFNNYLTCLKTRKEKMHELYSERLNKIALSANDDKRHICEDGVNTLAYGHYSIRK</sequence>
<dbReference type="AlphaFoldDB" id="R7TYE0"/>
<protein>
    <submittedName>
        <fullName evidence="1 2">Uncharacterized protein</fullName>
    </submittedName>
</protein>
<dbReference type="SUPFAM" id="SSF56672">
    <property type="entry name" value="DNA/RNA polymerases"/>
    <property type="match status" value="1"/>
</dbReference>
<dbReference type="Proteomes" id="UP000014760">
    <property type="component" value="Unassembled WGS sequence"/>
</dbReference>
<dbReference type="InterPro" id="IPR043502">
    <property type="entry name" value="DNA/RNA_pol_sf"/>
</dbReference>
<dbReference type="STRING" id="283909.R7TYE0"/>
<dbReference type="OrthoDB" id="6145729at2759"/>
<evidence type="ECO:0000313" key="2">
    <source>
        <dbReference type="EnsemblMetazoa" id="CapteP187066"/>
    </source>
</evidence>
<evidence type="ECO:0000313" key="3">
    <source>
        <dbReference type="Proteomes" id="UP000014760"/>
    </source>
</evidence>
<dbReference type="PANTHER" id="PTHR31511">
    <property type="entry name" value="PROTEIN CBG23764"/>
    <property type="match status" value="1"/>
</dbReference>
<dbReference type="PANTHER" id="PTHR31511:SF12">
    <property type="entry name" value="RHO TERMINATION FACTOR N-TERMINAL DOMAIN-CONTAINING PROTEIN"/>
    <property type="match status" value="1"/>
</dbReference>